<protein>
    <submittedName>
        <fullName evidence="1">Uncharacterized protein</fullName>
    </submittedName>
</protein>
<dbReference type="AlphaFoldDB" id="A0A8T3BXX7"/>
<sequence length="63" mass="6972">MLHGLFVQVGEEEGRKMWVSWFGDDQKGSGGSASILDGARDRREYRVGVSRRRSQIMASDVGG</sequence>
<keyword evidence="2" id="KW-1185">Reference proteome</keyword>
<evidence type="ECO:0000313" key="1">
    <source>
        <dbReference type="EMBL" id="KAI0522618.1"/>
    </source>
</evidence>
<dbReference type="Proteomes" id="UP000829196">
    <property type="component" value="Unassembled WGS sequence"/>
</dbReference>
<evidence type="ECO:0000313" key="2">
    <source>
        <dbReference type="Proteomes" id="UP000829196"/>
    </source>
</evidence>
<dbReference type="EMBL" id="JAGYWB010000005">
    <property type="protein sequence ID" value="KAI0522618.1"/>
    <property type="molecule type" value="Genomic_DNA"/>
</dbReference>
<reference evidence="1" key="1">
    <citation type="journal article" date="2022" name="Front. Genet.">
        <title>Chromosome-Scale Assembly of the Dendrobium nobile Genome Provides Insights Into the Molecular Mechanism of the Biosynthesis of the Medicinal Active Ingredient of Dendrobium.</title>
        <authorList>
            <person name="Xu Q."/>
            <person name="Niu S.-C."/>
            <person name="Li K.-L."/>
            <person name="Zheng P.-J."/>
            <person name="Zhang X.-J."/>
            <person name="Jia Y."/>
            <person name="Liu Y."/>
            <person name="Niu Y.-X."/>
            <person name="Yu L.-H."/>
            <person name="Chen D.-F."/>
            <person name="Zhang G.-Q."/>
        </authorList>
    </citation>
    <scope>NUCLEOTIDE SEQUENCE</scope>
    <source>
        <tissue evidence="1">Leaf</tissue>
    </source>
</reference>
<proteinExistence type="predicted"/>
<comment type="caution">
    <text evidence="1">The sequence shown here is derived from an EMBL/GenBank/DDBJ whole genome shotgun (WGS) entry which is preliminary data.</text>
</comment>
<gene>
    <name evidence="1" type="ORF">KFK09_005003</name>
</gene>
<accession>A0A8T3BXX7</accession>
<name>A0A8T3BXX7_DENNO</name>
<organism evidence="1 2">
    <name type="scientific">Dendrobium nobile</name>
    <name type="common">Orchid</name>
    <dbReference type="NCBI Taxonomy" id="94219"/>
    <lineage>
        <taxon>Eukaryota</taxon>
        <taxon>Viridiplantae</taxon>
        <taxon>Streptophyta</taxon>
        <taxon>Embryophyta</taxon>
        <taxon>Tracheophyta</taxon>
        <taxon>Spermatophyta</taxon>
        <taxon>Magnoliopsida</taxon>
        <taxon>Liliopsida</taxon>
        <taxon>Asparagales</taxon>
        <taxon>Orchidaceae</taxon>
        <taxon>Epidendroideae</taxon>
        <taxon>Malaxideae</taxon>
        <taxon>Dendrobiinae</taxon>
        <taxon>Dendrobium</taxon>
    </lineage>
</organism>